<reference evidence="2" key="1">
    <citation type="submission" date="2020-05" db="EMBL/GenBank/DDBJ databases">
        <authorList>
            <person name="Chiriac C."/>
            <person name="Salcher M."/>
            <person name="Ghai R."/>
            <person name="Kavagutti S V."/>
        </authorList>
    </citation>
    <scope>NUCLEOTIDE SEQUENCE</scope>
</reference>
<dbReference type="CDD" id="cd00887">
    <property type="entry name" value="MoeA"/>
    <property type="match status" value="1"/>
</dbReference>
<dbReference type="EMBL" id="CAEZWP010000030">
    <property type="protein sequence ID" value="CAB4659967.1"/>
    <property type="molecule type" value="Genomic_DNA"/>
</dbReference>
<gene>
    <name evidence="2" type="ORF">UFOPK2265_00736</name>
</gene>
<evidence type="ECO:0000259" key="1">
    <source>
        <dbReference type="SMART" id="SM00852"/>
    </source>
</evidence>
<organism evidence="2">
    <name type="scientific">freshwater metagenome</name>
    <dbReference type="NCBI Taxonomy" id="449393"/>
    <lineage>
        <taxon>unclassified sequences</taxon>
        <taxon>metagenomes</taxon>
        <taxon>ecological metagenomes</taxon>
    </lineage>
</organism>
<accession>A0A6J6LDA5</accession>
<sequence>MTLVEGSWDGAFAIARDSFTSLPTQSIALSDAYGRVLGADMFALCNLPAFETSSMDGWVVNGDGPWKIIGEVKTGQISGLSLGPSQCLAIATGGVIPVGGQAVVPWEVATERDGFIHGTSEVGTNIRPAGAESKKGELLITAGVQLNAPKIGLLAAAGHDDVVVIRRPRIAIFFLGDELMHSGVPVDGLVRDALGPQLPAMLSAFGADVIVSGFVTDDLDLLVSKISAAINSQNNAIDMVITTGGTADGPRDFIKSAIAAFGGEYLIDRVKVRPGYHILLAKIADQEGKNLAFLALPGNPQSAIAALISFGRPIIDAMRGLTPAVLATVQMSQEMKVQEGFARLVPSVIENNTCRPTDYLSSHMLRGVGAADGFALLSEAGPTRWLPIPQ</sequence>
<dbReference type="InterPro" id="IPR036135">
    <property type="entry name" value="MoeA_linker/N_sf"/>
</dbReference>
<dbReference type="InterPro" id="IPR001453">
    <property type="entry name" value="MoaB/Mog_dom"/>
</dbReference>
<dbReference type="Gene3D" id="2.170.190.11">
    <property type="entry name" value="Molybdopterin biosynthesis moea protein, domain 3"/>
    <property type="match status" value="1"/>
</dbReference>
<dbReference type="Pfam" id="PF03453">
    <property type="entry name" value="MoeA_N"/>
    <property type="match status" value="1"/>
</dbReference>
<dbReference type="SUPFAM" id="SSF53218">
    <property type="entry name" value="Molybdenum cofactor biosynthesis proteins"/>
    <property type="match status" value="1"/>
</dbReference>
<dbReference type="Gene3D" id="3.40.980.10">
    <property type="entry name" value="MoaB/Mog-like domain"/>
    <property type="match status" value="1"/>
</dbReference>
<dbReference type="PANTHER" id="PTHR10192:SF5">
    <property type="entry name" value="GEPHYRIN"/>
    <property type="match status" value="1"/>
</dbReference>
<dbReference type="Gene3D" id="3.90.105.10">
    <property type="entry name" value="Molybdopterin biosynthesis moea protein, domain 2"/>
    <property type="match status" value="1"/>
</dbReference>
<dbReference type="GO" id="GO:0061599">
    <property type="term" value="F:molybdopterin molybdotransferase activity"/>
    <property type="evidence" value="ECO:0007669"/>
    <property type="project" value="TreeGrafter"/>
</dbReference>
<dbReference type="PANTHER" id="PTHR10192">
    <property type="entry name" value="MOLYBDOPTERIN BIOSYNTHESIS PROTEIN"/>
    <property type="match status" value="1"/>
</dbReference>
<dbReference type="Gene3D" id="2.40.340.10">
    <property type="entry name" value="MoeA, C-terminal, domain IV"/>
    <property type="match status" value="1"/>
</dbReference>
<dbReference type="InterPro" id="IPR036688">
    <property type="entry name" value="MoeA_C_domain_IV_sf"/>
</dbReference>
<dbReference type="InterPro" id="IPR036425">
    <property type="entry name" value="MoaB/Mog-like_dom_sf"/>
</dbReference>
<dbReference type="InterPro" id="IPR038987">
    <property type="entry name" value="MoeA-like"/>
</dbReference>
<name>A0A6J6LDA5_9ZZZZ</name>
<dbReference type="GO" id="GO:0005829">
    <property type="term" value="C:cytosol"/>
    <property type="evidence" value="ECO:0007669"/>
    <property type="project" value="TreeGrafter"/>
</dbReference>
<dbReference type="AlphaFoldDB" id="A0A6J6LDA5"/>
<dbReference type="SUPFAM" id="SSF63882">
    <property type="entry name" value="MoeA N-terminal region -like"/>
    <property type="match status" value="1"/>
</dbReference>
<evidence type="ECO:0000313" key="2">
    <source>
        <dbReference type="EMBL" id="CAB4659967.1"/>
    </source>
</evidence>
<dbReference type="GO" id="GO:0006777">
    <property type="term" value="P:Mo-molybdopterin cofactor biosynthetic process"/>
    <property type="evidence" value="ECO:0007669"/>
    <property type="project" value="TreeGrafter"/>
</dbReference>
<dbReference type="InterPro" id="IPR005110">
    <property type="entry name" value="MoeA_linker/N"/>
</dbReference>
<protein>
    <submittedName>
        <fullName evidence="2">Unannotated protein</fullName>
    </submittedName>
</protein>
<dbReference type="SMART" id="SM00852">
    <property type="entry name" value="MoCF_biosynth"/>
    <property type="match status" value="1"/>
</dbReference>
<feature type="domain" description="MoaB/Mog" evidence="1">
    <location>
        <begin position="171"/>
        <end position="317"/>
    </location>
</feature>
<dbReference type="Pfam" id="PF00994">
    <property type="entry name" value="MoCF_biosynth"/>
    <property type="match status" value="1"/>
</dbReference>
<proteinExistence type="predicted"/>